<evidence type="ECO:0000313" key="2">
    <source>
        <dbReference type="Proteomes" id="UP000318242"/>
    </source>
</evidence>
<proteinExistence type="predicted"/>
<dbReference type="OrthoDB" id="450621at2"/>
<gene>
    <name evidence="1" type="ORF">VCO01S_10530</name>
</gene>
<dbReference type="SUPFAM" id="SSF55166">
    <property type="entry name" value="Hedgehog/DD-peptidase"/>
    <property type="match status" value="1"/>
</dbReference>
<name>A0A4Y3IMB3_9VIBR</name>
<sequence length="183" mass="20790">MATHSSLFNKLIDWHQAKHPDFDASNTPQSDSALCLTSLVTEILEPIENKLGSVSITYGFNSGTLNRYIQRVSPKDTGPKEDQHASMELNLAGKRICQREGAACDLLVEGYEQRMHLVAKFVAEHLPFDRLYFYGSSKPLHISFGPDHSRYIQYRKTREDGKRVLGKVIKLEQASVYFSNDIR</sequence>
<organism evidence="1 2">
    <name type="scientific">Vibrio comitans NBRC 102076</name>
    <dbReference type="NCBI Taxonomy" id="1219078"/>
    <lineage>
        <taxon>Bacteria</taxon>
        <taxon>Pseudomonadati</taxon>
        <taxon>Pseudomonadota</taxon>
        <taxon>Gammaproteobacteria</taxon>
        <taxon>Vibrionales</taxon>
        <taxon>Vibrionaceae</taxon>
        <taxon>Vibrio</taxon>
    </lineage>
</organism>
<dbReference type="Proteomes" id="UP000318242">
    <property type="component" value="Unassembled WGS sequence"/>
</dbReference>
<dbReference type="RefSeq" id="WP_141270040.1">
    <property type="nucleotide sequence ID" value="NZ_BJLH01000004.1"/>
</dbReference>
<reference evidence="1 2" key="1">
    <citation type="submission" date="2019-06" db="EMBL/GenBank/DDBJ databases">
        <title>Whole genome shotgun sequence of Vibrio comitans NBRC 102076.</title>
        <authorList>
            <person name="Hosoyama A."/>
            <person name="Uohara A."/>
            <person name="Ohji S."/>
            <person name="Ichikawa N."/>
        </authorList>
    </citation>
    <scope>NUCLEOTIDE SEQUENCE [LARGE SCALE GENOMIC DNA]</scope>
    <source>
        <strain evidence="1 2">NBRC 102076</strain>
    </source>
</reference>
<dbReference type="EMBL" id="BJLH01000004">
    <property type="protein sequence ID" value="GEA59860.1"/>
    <property type="molecule type" value="Genomic_DNA"/>
</dbReference>
<evidence type="ECO:0008006" key="3">
    <source>
        <dbReference type="Google" id="ProtNLM"/>
    </source>
</evidence>
<keyword evidence="2" id="KW-1185">Reference proteome</keyword>
<comment type="caution">
    <text evidence="1">The sequence shown here is derived from an EMBL/GenBank/DDBJ whole genome shotgun (WGS) entry which is preliminary data.</text>
</comment>
<dbReference type="InterPro" id="IPR009045">
    <property type="entry name" value="Zn_M74/Hedgehog-like"/>
</dbReference>
<accession>A0A4Y3IMB3</accession>
<evidence type="ECO:0000313" key="1">
    <source>
        <dbReference type="EMBL" id="GEA59860.1"/>
    </source>
</evidence>
<protein>
    <recommendedName>
        <fullName evidence="3">Peptidase M15A C-terminal domain-containing protein</fullName>
    </recommendedName>
</protein>
<dbReference type="AlphaFoldDB" id="A0A4Y3IMB3"/>